<accession>A0A0D6DWR9</accession>
<name>A0A0D6DWR9_9LACT</name>
<dbReference type="AlphaFoldDB" id="A0A0D6DWR9"/>
<evidence type="ECO:0000313" key="1">
    <source>
        <dbReference type="EMBL" id="CEN28435.1"/>
    </source>
</evidence>
<dbReference type="HOGENOM" id="CLU_1862656_0_0_9"/>
<organism evidence="1 2">
    <name type="scientific">Pseudolactococcus piscium MKFS47</name>
    <dbReference type="NCBI Taxonomy" id="297352"/>
    <lineage>
        <taxon>Bacteria</taxon>
        <taxon>Bacillati</taxon>
        <taxon>Bacillota</taxon>
        <taxon>Bacilli</taxon>
        <taxon>Lactobacillales</taxon>
        <taxon>Streptococcaceae</taxon>
        <taxon>Pseudolactococcus</taxon>
    </lineage>
</organism>
<reference evidence="2" key="1">
    <citation type="submission" date="2015-01" db="EMBL/GenBank/DDBJ databases">
        <authorList>
            <person name="Andreevskaya M."/>
        </authorList>
    </citation>
    <scope>NUCLEOTIDE SEQUENCE [LARGE SCALE GENOMIC DNA]</scope>
    <source>
        <strain evidence="2">MKFS47</strain>
    </source>
</reference>
<evidence type="ECO:0008006" key="3">
    <source>
        <dbReference type="Google" id="ProtNLM"/>
    </source>
</evidence>
<gene>
    <name evidence="1" type="ORF">LACPI_1235</name>
</gene>
<sequence length="137" mass="15656">MKRAINKWVISIFAIIMLLMIGIEGKTYMDNDKKKYNAQQMSEIVEMERIAAKQIKNTFLEIEEITFSEKYKVNKLTGFTNINVEIISNTNQTNLGISLPSEENSKYLTSYMGKGLKKGVTEMPIKITFSDKTEGDL</sequence>
<evidence type="ECO:0000313" key="2">
    <source>
        <dbReference type="Proteomes" id="UP000033166"/>
    </source>
</evidence>
<dbReference type="KEGG" id="lpk:LACPI_1235"/>
<dbReference type="Proteomes" id="UP000033166">
    <property type="component" value="Chromosome I"/>
</dbReference>
<protein>
    <recommendedName>
        <fullName evidence="3">DUF1433 domain-containing protein</fullName>
    </recommendedName>
</protein>
<proteinExistence type="predicted"/>
<dbReference type="EMBL" id="LN774769">
    <property type="protein sequence ID" value="CEN28435.1"/>
    <property type="molecule type" value="Genomic_DNA"/>
</dbReference>